<keyword evidence="2" id="KW-1185">Reference proteome</keyword>
<reference evidence="1" key="3">
    <citation type="submission" date="2025-09" db="UniProtKB">
        <authorList>
            <consortium name="Ensembl"/>
        </authorList>
    </citation>
    <scope>IDENTIFICATION</scope>
</reference>
<organism evidence="1 2">
    <name type="scientific">Papio anubis</name>
    <name type="common">Olive baboon</name>
    <dbReference type="NCBI Taxonomy" id="9555"/>
    <lineage>
        <taxon>Eukaryota</taxon>
        <taxon>Metazoa</taxon>
        <taxon>Chordata</taxon>
        <taxon>Craniata</taxon>
        <taxon>Vertebrata</taxon>
        <taxon>Euteleostomi</taxon>
        <taxon>Mammalia</taxon>
        <taxon>Eutheria</taxon>
        <taxon>Euarchontoglires</taxon>
        <taxon>Primates</taxon>
        <taxon>Haplorrhini</taxon>
        <taxon>Catarrhini</taxon>
        <taxon>Cercopithecidae</taxon>
        <taxon>Cercopithecinae</taxon>
        <taxon>Papio</taxon>
    </lineage>
</organism>
<name>A0A8I5NA34_PAPAN</name>
<dbReference type="PRINTS" id="PR02045">
    <property type="entry name" value="F138DOMAIN"/>
</dbReference>
<dbReference type="PANTHER" id="PTHR12138">
    <property type="entry name" value="PRIMATE-EXPANDED PROTEIN FAMILY"/>
    <property type="match status" value="1"/>
</dbReference>
<dbReference type="Ensembl" id="ENSPANT00000071006.1">
    <property type="protein sequence ID" value="ENSPANP00000058376.1"/>
    <property type="gene ID" value="ENSPANG00000046285.1"/>
</dbReference>
<sequence length="172" mass="18718">MSGFQSRFLGELMEPCAENFNLSVQMEMEHWELSSLKSGLPRNVVTQTSQTPRDSMDPTSKSASISHHVHVFFSLLKFFKRQSLTLFLRLECSGAIRAHGSLELLDSSDPPTSASLVAGITGAHHHAWLIFVFLGETGFHHVGQAGLELPTSIDPTASASQSAGIVGMSHRT</sequence>
<protein>
    <recommendedName>
        <fullName evidence="3">KRAB domain-containing protein</fullName>
    </recommendedName>
</protein>
<dbReference type="Proteomes" id="UP000028761">
    <property type="component" value="Chromosome 10"/>
</dbReference>
<dbReference type="PANTHER" id="PTHR12138:SF162">
    <property type="entry name" value="CHROMOSOME UNDETERMINED SCAFFOLD_275, WHOLE GENOME SHOTGUN SEQUENCE"/>
    <property type="match status" value="1"/>
</dbReference>
<evidence type="ECO:0000313" key="1">
    <source>
        <dbReference type="Ensembl" id="ENSPANP00000058376.1"/>
    </source>
</evidence>
<evidence type="ECO:0000313" key="2">
    <source>
        <dbReference type="Proteomes" id="UP000028761"/>
    </source>
</evidence>
<accession>A0A8I5NA34</accession>
<evidence type="ECO:0008006" key="3">
    <source>
        <dbReference type="Google" id="ProtNLM"/>
    </source>
</evidence>
<reference evidence="1" key="2">
    <citation type="submission" date="2025-08" db="UniProtKB">
        <authorList>
            <consortium name="Ensembl"/>
        </authorList>
    </citation>
    <scope>IDENTIFICATION</scope>
</reference>
<proteinExistence type="predicted"/>
<reference evidence="1 2" key="1">
    <citation type="submission" date="2012-03" db="EMBL/GenBank/DDBJ databases">
        <title>Whole Genome Assembly of Papio anubis.</title>
        <authorList>
            <person name="Liu Y.L."/>
            <person name="Abraham K.A."/>
            <person name="Akbar H.A."/>
            <person name="Ali S.A."/>
            <person name="Anosike U.A."/>
            <person name="Aqrawi P.A."/>
            <person name="Arias F.A."/>
            <person name="Attaway T.A."/>
            <person name="Awwad R.A."/>
            <person name="Babu C.B."/>
            <person name="Bandaranaike D.B."/>
            <person name="Battles P.B."/>
            <person name="Bell A.B."/>
            <person name="Beltran B.B."/>
            <person name="Berhane-Mersha D.B."/>
            <person name="Bess C.B."/>
            <person name="Bickham C.B."/>
            <person name="Bolden T.B."/>
            <person name="Carter K.C."/>
            <person name="Chau D.C."/>
            <person name="Chavez A.C."/>
            <person name="Clerc-Blankenburg K.C."/>
            <person name="Coyle M.C."/>
            <person name="Dao M.D."/>
            <person name="Davila M.L.D."/>
            <person name="Davy-Carroll L.D."/>
            <person name="Denson S.D."/>
            <person name="Dinh H.D."/>
            <person name="Fernandez S.F."/>
            <person name="Fernando P.F."/>
            <person name="Forbes L.F."/>
            <person name="Francis C.F."/>
            <person name="Francisco L.F."/>
            <person name="Fu Q.F."/>
            <person name="Garcia-Iii R.G."/>
            <person name="Garrett T.G."/>
            <person name="Gross S.G."/>
            <person name="Gubbala S.G."/>
            <person name="Hirani K.H."/>
            <person name="Hogues M.H."/>
            <person name="Hollins B.H."/>
            <person name="Jackson L.J."/>
            <person name="Javaid M.J."/>
            <person name="Jhangiani S.J."/>
            <person name="Johnson A.J."/>
            <person name="Johnson B.J."/>
            <person name="Jones J.J."/>
            <person name="Joshi V.J."/>
            <person name="Kalu J.K."/>
            <person name="Khan N.K."/>
            <person name="Korchina V.K."/>
            <person name="Kovar C.K."/>
            <person name="Lago L.L."/>
            <person name="Lara F.L."/>
            <person name="Le T.-K.L."/>
            <person name="Lee S.L."/>
            <person name="Legall-Iii F.L."/>
            <person name="Lemon S.L."/>
            <person name="Liu J.L."/>
            <person name="Liu Y.-S.L."/>
            <person name="Liyanage D.L."/>
            <person name="Lopez J.L."/>
            <person name="Lorensuhewa L.L."/>
            <person name="Mata R.M."/>
            <person name="Mathew T.M."/>
            <person name="Mercado C.M."/>
            <person name="Mercado I.M."/>
            <person name="Morales K.M."/>
            <person name="Morgan M.M."/>
            <person name="Munidasa M.M."/>
            <person name="Ngo D.N."/>
            <person name="Nguyen L.N."/>
            <person name="Nguyen T.N."/>
            <person name="Nguyen N.N."/>
            <person name="Obregon M.O."/>
            <person name="Okwuonu G.O."/>
            <person name="Ongeri F.O."/>
            <person name="Onwere C.O."/>
            <person name="Osifeso I.O."/>
            <person name="Parra A.P."/>
            <person name="Patil S.P."/>
            <person name="Perez A.P."/>
            <person name="Perez Y.P."/>
            <person name="Pham C.P."/>
            <person name="Pu L.-L.P."/>
            <person name="Puazo M.P."/>
            <person name="Quiroz J.Q."/>
            <person name="Rouhana J.R."/>
            <person name="Ruiz M.R."/>
            <person name="Ruiz S.-J.R."/>
            <person name="Saada N.S."/>
            <person name="Santibanez J.S."/>
            <person name="Scheel M.S."/>
            <person name="Schneider B.S."/>
            <person name="Simmons D.S."/>
            <person name="Sisson I.S."/>
            <person name="Tang L.-Y.T."/>
            <person name="Thornton R.T."/>
            <person name="Tisius J.T."/>
            <person name="Toledanes G.T."/>
            <person name="Trejos Z.T."/>
            <person name="Usmani K.U."/>
            <person name="Varghese R.V."/>
            <person name="Vattathil S.V."/>
            <person name="Vee V.V."/>
            <person name="Walker D.W."/>
            <person name="Weissenberger G.W."/>
            <person name="White C.W."/>
            <person name="Williams A.W."/>
            <person name="Woodworth J.W."/>
            <person name="Wright R.W."/>
            <person name="Zhu Y.Z."/>
            <person name="Han Y.H."/>
            <person name="Newsham I.N."/>
            <person name="Nazareth L.N."/>
            <person name="Worley K.W."/>
            <person name="Muzny D.M."/>
            <person name="Rogers J.R."/>
            <person name="Gibbs R.G."/>
        </authorList>
    </citation>
    <scope>NUCLEOTIDE SEQUENCE [LARGE SCALE GENOMIC DNA]</scope>
</reference>
<dbReference type="GeneTree" id="ENSGT01120000271815"/>
<dbReference type="AlphaFoldDB" id="A0A8I5NA34"/>